<reference evidence="1" key="2">
    <citation type="journal article" date="2023" name="IMA Fungus">
        <title>Comparative genomic study of the Penicillium genus elucidates a diverse pangenome and 15 lateral gene transfer events.</title>
        <authorList>
            <person name="Petersen C."/>
            <person name="Sorensen T."/>
            <person name="Nielsen M.R."/>
            <person name="Sondergaard T.E."/>
            <person name="Sorensen J.L."/>
            <person name="Fitzpatrick D.A."/>
            <person name="Frisvad J.C."/>
            <person name="Nielsen K.L."/>
        </authorList>
    </citation>
    <scope>NUCLEOTIDE SEQUENCE</scope>
    <source>
        <strain evidence="1">IBT 21917</strain>
    </source>
</reference>
<organism evidence="1 2">
    <name type="scientific">Penicillium capsulatum</name>
    <dbReference type="NCBI Taxonomy" id="69766"/>
    <lineage>
        <taxon>Eukaryota</taxon>
        <taxon>Fungi</taxon>
        <taxon>Dikarya</taxon>
        <taxon>Ascomycota</taxon>
        <taxon>Pezizomycotina</taxon>
        <taxon>Eurotiomycetes</taxon>
        <taxon>Eurotiomycetidae</taxon>
        <taxon>Eurotiales</taxon>
        <taxon>Aspergillaceae</taxon>
        <taxon>Penicillium</taxon>
    </lineage>
</organism>
<evidence type="ECO:0000313" key="2">
    <source>
        <dbReference type="Proteomes" id="UP001146351"/>
    </source>
</evidence>
<evidence type="ECO:0000313" key="1">
    <source>
        <dbReference type="EMBL" id="KAJ5172319.1"/>
    </source>
</evidence>
<dbReference type="AlphaFoldDB" id="A0A9W9I8H5"/>
<dbReference type="OrthoDB" id="5139510at2759"/>
<gene>
    <name evidence="1" type="ORF">N7492_004912</name>
</gene>
<dbReference type="EMBL" id="JAPQKO010000003">
    <property type="protein sequence ID" value="KAJ5172319.1"/>
    <property type="molecule type" value="Genomic_DNA"/>
</dbReference>
<name>A0A9W9I8H5_9EURO</name>
<dbReference type="InterPro" id="IPR032675">
    <property type="entry name" value="LRR_dom_sf"/>
</dbReference>
<sequence>MPVQKSPKHDTLATSEPPSILKLPDDILVIILDLATFKDSYPARRRDYALHQRHYGICHSLALVNRRFNRMVVEFLFECVDVFDFHTWKESGDSEDCNPFMVPAGPRATKVHQRLRDQPALRQWVKSLRLDLYDGVDTGSHDFDLAKDLLSWSKNLRVLQISKMSERDWDDATVTGANASALVSCASRNLPAVKVLELGLMTLNFGVTIALGHAMETIDFSALETLSISPTGGSDSDQISKMRSSPKLGCGPFTKLQLTTCRDDPEAIWWFLRWPKALSDLTINIVNEPDLTLNSLNRYLEPHRQTLQSLNIGLVGYPPGMGLNVSQFPCLETLSLSRTQIGEEPDSINLEWHASHAELLLGPKLRKFVLVMGYQGMCHINDWGSREEQWIIQLARAAKDRKAALEWIEIVFEPSGPDPSFSEGAYGDWEWTWEWPWARFEWLEGEIGRYGIALDRSKPRWTRDEWLELTKQISLDEPSDE</sequence>
<dbReference type="SUPFAM" id="SSF52047">
    <property type="entry name" value="RNI-like"/>
    <property type="match status" value="1"/>
</dbReference>
<dbReference type="Proteomes" id="UP001146351">
    <property type="component" value="Unassembled WGS sequence"/>
</dbReference>
<dbReference type="Gene3D" id="3.80.10.10">
    <property type="entry name" value="Ribonuclease Inhibitor"/>
    <property type="match status" value="1"/>
</dbReference>
<keyword evidence="2" id="KW-1185">Reference proteome</keyword>
<reference evidence="1" key="1">
    <citation type="submission" date="2022-11" db="EMBL/GenBank/DDBJ databases">
        <authorList>
            <person name="Petersen C."/>
        </authorList>
    </citation>
    <scope>NUCLEOTIDE SEQUENCE</scope>
    <source>
        <strain evidence="1">IBT 21917</strain>
    </source>
</reference>
<protein>
    <submittedName>
        <fullName evidence="1">Uncharacterized protein</fullName>
    </submittedName>
</protein>
<comment type="caution">
    <text evidence="1">The sequence shown here is derived from an EMBL/GenBank/DDBJ whole genome shotgun (WGS) entry which is preliminary data.</text>
</comment>
<proteinExistence type="predicted"/>
<accession>A0A9W9I8H5</accession>